<keyword evidence="5 9" id="KW-0378">Hydrolase</keyword>
<comment type="function">
    <text evidence="9">Esterase involved in the hydrolysis of xylan, a major structural heterogeneous polysaccharide found in plant biomass representing the second most abundant polysaccharide in the biosphere, after cellulose.</text>
</comment>
<dbReference type="Proteomes" id="UP001278766">
    <property type="component" value="Unassembled WGS sequence"/>
</dbReference>
<reference evidence="10" key="2">
    <citation type="submission" date="2023-06" db="EMBL/GenBank/DDBJ databases">
        <authorList>
            <consortium name="Lawrence Berkeley National Laboratory"/>
            <person name="Haridas S."/>
            <person name="Hensen N."/>
            <person name="Bonometti L."/>
            <person name="Westerberg I."/>
            <person name="Brannstrom I.O."/>
            <person name="Guillou S."/>
            <person name="Cros-Aarteil S."/>
            <person name="Calhoun S."/>
            <person name="Kuo A."/>
            <person name="Mondo S."/>
            <person name="Pangilinan J."/>
            <person name="Riley R."/>
            <person name="Labutti K."/>
            <person name="Andreopoulos B."/>
            <person name="Lipzen A."/>
            <person name="Chen C."/>
            <person name="Yanf M."/>
            <person name="Daum C."/>
            <person name="Ng V."/>
            <person name="Clum A."/>
            <person name="Steindorff A."/>
            <person name="Ohm R."/>
            <person name="Martin F."/>
            <person name="Silar P."/>
            <person name="Natvig D."/>
            <person name="Lalanne C."/>
            <person name="Gautier V."/>
            <person name="Ament-Velasquez S.L."/>
            <person name="Kruys A."/>
            <person name="Hutchinson M.I."/>
            <person name="Powell A.J."/>
            <person name="Barry K."/>
            <person name="Miller A.N."/>
            <person name="Grigoriev I.V."/>
            <person name="Debuchy R."/>
            <person name="Gladieux P."/>
            <person name="Thoren M.H."/>
            <person name="Johannesson H."/>
        </authorList>
    </citation>
    <scope>NUCLEOTIDE SEQUENCE</scope>
    <source>
        <strain evidence="10">CBS 168.71</strain>
    </source>
</reference>
<evidence type="ECO:0000256" key="1">
    <source>
        <dbReference type="ARBA" id="ARBA00004613"/>
    </source>
</evidence>
<evidence type="ECO:0000256" key="7">
    <source>
        <dbReference type="ARBA" id="ARBA00023277"/>
    </source>
</evidence>
<keyword evidence="6" id="KW-0325">Glycoprotein</keyword>
<dbReference type="RefSeq" id="XP_062660191.1">
    <property type="nucleotide sequence ID" value="XM_062801586.1"/>
</dbReference>
<dbReference type="SUPFAM" id="SSF53474">
    <property type="entry name" value="alpha/beta-Hydrolases"/>
    <property type="match status" value="2"/>
</dbReference>
<keyword evidence="8 9" id="KW-0624">Polysaccharide degradation</keyword>
<organism evidence="10 11">
    <name type="scientific">Chaetomium fimeti</name>
    <dbReference type="NCBI Taxonomy" id="1854472"/>
    <lineage>
        <taxon>Eukaryota</taxon>
        <taxon>Fungi</taxon>
        <taxon>Dikarya</taxon>
        <taxon>Ascomycota</taxon>
        <taxon>Pezizomycotina</taxon>
        <taxon>Sordariomycetes</taxon>
        <taxon>Sordariomycetidae</taxon>
        <taxon>Sordariales</taxon>
        <taxon>Chaetomiaceae</taxon>
        <taxon>Chaetomium</taxon>
    </lineage>
</organism>
<keyword evidence="11" id="KW-1185">Reference proteome</keyword>
<dbReference type="PANTHER" id="PTHR43037">
    <property type="entry name" value="UNNAMED PRODUCT-RELATED"/>
    <property type="match status" value="1"/>
</dbReference>
<evidence type="ECO:0000313" key="11">
    <source>
        <dbReference type="Proteomes" id="UP001278766"/>
    </source>
</evidence>
<proteinExistence type="inferred from homology"/>
<keyword evidence="3 9" id="KW-0964">Secreted</keyword>
<keyword evidence="7 9" id="KW-0119">Carbohydrate metabolism</keyword>
<evidence type="ECO:0000256" key="9">
    <source>
        <dbReference type="RuleBase" id="RU367147"/>
    </source>
</evidence>
<accession>A0AAE0HHH8</accession>
<reference evidence="10" key="1">
    <citation type="journal article" date="2023" name="Mol. Phylogenet. Evol.">
        <title>Genome-scale phylogeny and comparative genomics of the fungal order Sordariales.</title>
        <authorList>
            <person name="Hensen N."/>
            <person name="Bonometti L."/>
            <person name="Westerberg I."/>
            <person name="Brannstrom I.O."/>
            <person name="Guillou S."/>
            <person name="Cros-Aarteil S."/>
            <person name="Calhoun S."/>
            <person name="Haridas S."/>
            <person name="Kuo A."/>
            <person name="Mondo S."/>
            <person name="Pangilinan J."/>
            <person name="Riley R."/>
            <person name="LaButti K."/>
            <person name="Andreopoulos B."/>
            <person name="Lipzen A."/>
            <person name="Chen C."/>
            <person name="Yan M."/>
            <person name="Daum C."/>
            <person name="Ng V."/>
            <person name="Clum A."/>
            <person name="Steindorff A."/>
            <person name="Ohm R.A."/>
            <person name="Martin F."/>
            <person name="Silar P."/>
            <person name="Natvig D.O."/>
            <person name="Lalanne C."/>
            <person name="Gautier V."/>
            <person name="Ament-Velasquez S.L."/>
            <person name="Kruys A."/>
            <person name="Hutchinson M.I."/>
            <person name="Powell A.J."/>
            <person name="Barry K."/>
            <person name="Miller A.N."/>
            <person name="Grigoriev I.V."/>
            <person name="Debuchy R."/>
            <person name="Gladieux P."/>
            <person name="Hiltunen Thoren M."/>
            <person name="Johannesson H."/>
        </authorList>
    </citation>
    <scope>NUCLEOTIDE SEQUENCE</scope>
    <source>
        <strain evidence="10">CBS 168.71</strain>
    </source>
</reference>
<dbReference type="GO" id="GO:0005576">
    <property type="term" value="C:extracellular region"/>
    <property type="evidence" value="ECO:0007669"/>
    <property type="project" value="UniProtKB-SubCell"/>
</dbReference>
<dbReference type="GeneID" id="87838534"/>
<dbReference type="Gene3D" id="3.40.50.1820">
    <property type="entry name" value="alpha/beta hydrolase"/>
    <property type="match status" value="1"/>
</dbReference>
<dbReference type="InterPro" id="IPR050955">
    <property type="entry name" value="Plant_Biomass_Hydrol_Est"/>
</dbReference>
<gene>
    <name evidence="10" type="ORF">B0H64DRAFT_356193</name>
</gene>
<evidence type="ECO:0000256" key="8">
    <source>
        <dbReference type="ARBA" id="ARBA00023326"/>
    </source>
</evidence>
<comment type="caution">
    <text evidence="10">The sequence shown here is derived from an EMBL/GenBank/DDBJ whole genome shotgun (WGS) entry which is preliminary data.</text>
</comment>
<sequence length="294" mass="30977">MRLLQSLTNLAAFAGLAQSASLQQVSNFGSNPTGLQMYAYVPDNLAASPAIIVALHPCGGSAQGWYSGTRLPSHADQLGFILIYAGTTKMSNCWDVQNPASLTHDGGGDAAGIISMVKYTLDKYQGDAAKVYVMGGSSGAMMTNVMAGSYPDVFEAGAAFSGVAHACFLGAPSATPFSPNQTCAQGQIQRSPEEWGNLVRNSYPGYTGRRTRMQIFHGNADGLVRPECGHQALTQWANVMGLELTATNAGVPSAQYTQEVYGDGTQLQGFFGQGVGHIAPVNEPVMLKFFGLMT</sequence>
<dbReference type="NCBIfam" id="TIGR01840">
    <property type="entry name" value="esterase_phb"/>
    <property type="match status" value="1"/>
</dbReference>
<dbReference type="InterPro" id="IPR029058">
    <property type="entry name" value="AB_hydrolase_fold"/>
</dbReference>
<dbReference type="PANTHER" id="PTHR43037:SF3">
    <property type="entry name" value="FERULOYL ESTERASE B"/>
    <property type="match status" value="1"/>
</dbReference>
<dbReference type="Pfam" id="PF10503">
    <property type="entry name" value="Esterase_PHB"/>
    <property type="match status" value="1"/>
</dbReference>
<dbReference type="GO" id="GO:0052689">
    <property type="term" value="F:carboxylic ester hydrolase activity"/>
    <property type="evidence" value="ECO:0007669"/>
    <property type="project" value="UniProtKB-KW"/>
</dbReference>
<dbReference type="GO" id="GO:0045493">
    <property type="term" value="P:xylan catabolic process"/>
    <property type="evidence" value="ECO:0007669"/>
    <property type="project" value="UniProtKB-UniRule"/>
</dbReference>
<evidence type="ECO:0000256" key="6">
    <source>
        <dbReference type="ARBA" id="ARBA00023180"/>
    </source>
</evidence>
<dbReference type="EC" id="3.1.1.-" evidence="9"/>
<name>A0AAE0HHH8_9PEZI</name>
<keyword evidence="4 9" id="KW-0732">Signal</keyword>
<evidence type="ECO:0000313" key="10">
    <source>
        <dbReference type="EMBL" id="KAK3296677.1"/>
    </source>
</evidence>
<feature type="chain" id="PRO_5041782065" description="Carboxylic ester hydrolase" evidence="9">
    <location>
        <begin position="20"/>
        <end position="294"/>
    </location>
</feature>
<evidence type="ECO:0000256" key="5">
    <source>
        <dbReference type="ARBA" id="ARBA00022801"/>
    </source>
</evidence>
<protein>
    <recommendedName>
        <fullName evidence="9">Carboxylic ester hydrolase</fullName>
        <ecNumber evidence="9">3.1.1.-</ecNumber>
    </recommendedName>
</protein>
<dbReference type="AlphaFoldDB" id="A0AAE0HHH8"/>
<dbReference type="EMBL" id="JAUEPN010000003">
    <property type="protein sequence ID" value="KAK3296677.1"/>
    <property type="molecule type" value="Genomic_DNA"/>
</dbReference>
<comment type="subcellular location">
    <subcellularLocation>
        <location evidence="1 9">Secreted</location>
    </subcellularLocation>
</comment>
<keyword evidence="2 9" id="KW-0719">Serine esterase</keyword>
<comment type="similarity">
    <text evidence="9">Belongs to the carbohydrate esterase 1 (CE1) family.</text>
</comment>
<evidence type="ECO:0000256" key="4">
    <source>
        <dbReference type="ARBA" id="ARBA00022729"/>
    </source>
</evidence>
<evidence type="ECO:0000256" key="3">
    <source>
        <dbReference type="ARBA" id="ARBA00022525"/>
    </source>
</evidence>
<evidence type="ECO:0000256" key="2">
    <source>
        <dbReference type="ARBA" id="ARBA00022487"/>
    </source>
</evidence>
<feature type="signal peptide" evidence="9">
    <location>
        <begin position="1"/>
        <end position="19"/>
    </location>
</feature>
<dbReference type="InterPro" id="IPR010126">
    <property type="entry name" value="Esterase_phb"/>
</dbReference>